<accession>A0A9W5TCV2</accession>
<dbReference type="InterPro" id="IPR027417">
    <property type="entry name" value="P-loop_NTPase"/>
</dbReference>
<dbReference type="InterPro" id="IPR003959">
    <property type="entry name" value="ATPase_AAA_core"/>
</dbReference>
<dbReference type="Pfam" id="PF07724">
    <property type="entry name" value="AAA_2"/>
    <property type="match status" value="1"/>
</dbReference>
<dbReference type="GO" id="GO:0005737">
    <property type="term" value="C:cytoplasm"/>
    <property type="evidence" value="ECO:0007669"/>
    <property type="project" value="TreeGrafter"/>
</dbReference>
<dbReference type="InterPro" id="IPR050130">
    <property type="entry name" value="ClpA_ClpB"/>
</dbReference>
<evidence type="ECO:0000256" key="1">
    <source>
        <dbReference type="ARBA" id="ARBA00022741"/>
    </source>
</evidence>
<dbReference type="Gene3D" id="3.40.50.300">
    <property type="entry name" value="P-loop containing nucleotide triphosphate hydrolases"/>
    <property type="match status" value="1"/>
</dbReference>
<protein>
    <submittedName>
        <fullName evidence="4">ATPases with chaperone activity</fullName>
    </submittedName>
</protein>
<evidence type="ECO:0000256" key="2">
    <source>
        <dbReference type="ARBA" id="ARBA00022840"/>
    </source>
</evidence>
<geneLocation type="apicoplast" evidence="4"/>
<dbReference type="OrthoDB" id="367251at2759"/>
<dbReference type="GO" id="GO:0016887">
    <property type="term" value="F:ATP hydrolysis activity"/>
    <property type="evidence" value="ECO:0007669"/>
    <property type="project" value="InterPro"/>
</dbReference>
<dbReference type="GO" id="GO:0034605">
    <property type="term" value="P:cellular response to heat"/>
    <property type="evidence" value="ECO:0007669"/>
    <property type="project" value="TreeGrafter"/>
</dbReference>
<dbReference type="AlphaFoldDB" id="A0A9W5TCV2"/>
<dbReference type="InterPro" id="IPR003593">
    <property type="entry name" value="AAA+_ATPase"/>
</dbReference>
<dbReference type="SMART" id="SM00382">
    <property type="entry name" value="AAA"/>
    <property type="match status" value="1"/>
</dbReference>
<sequence length="552" mass="65112">MEIIYSFFYKHYLYYIYTLINSCYNTKVYTYFKHIKNSIKTYYFIDTDKLITFLQSLNTSTIYMVHDIVCDSILNIKFNNQPKVITFLKYILDKFIKNFNLDSKVIQAAKIFDKTILIFDSYFSFFNLFKNFAEFINFLSIFNSFNIVIFIKNLNYSYKKSLELFIHKNKLEYKVSLENSIILIKEKNKNIIKNIKIRKFLNFYNTNNINFPLDINYITSVLPYIKNINKQNKKKELKKIKNYLSFYLKNNSDLIDPVLKSINKTFYTVSSVKPLSSFLFCGPSGSGKTELVKILSYALFKSFKYLIKLNMSEYMEPHSISKLIGSPPGYAGYENINEFANKVSSLSKSIILFDEIEKAHKSINDLMLQILEEGKLTLSNGEILKFNNSFIIFTSNLGCDNSLTFSDKNSYKYKILKDIKMFFRPEFISRLNNILIFNPVTYNMCFDILNTIINKININNVFTFYSLGYKIKEEFIKYSYNILYGLRPLYKLNDLLSTKIKTHNNRFSSIKTTSNTLNLLKNLISINFKHVYSSHSCINKNLYFNIKYNSTY</sequence>
<evidence type="ECO:0000259" key="3">
    <source>
        <dbReference type="SMART" id="SM00382"/>
    </source>
</evidence>
<dbReference type="Proteomes" id="UP001057455">
    <property type="component" value="Unassembled WGS sequence"/>
</dbReference>
<gene>
    <name evidence="4" type="ORF">BaOVIS_034950</name>
</gene>
<organism evidence="4 5">
    <name type="scientific">Babesia ovis</name>
    <dbReference type="NCBI Taxonomy" id="5869"/>
    <lineage>
        <taxon>Eukaryota</taxon>
        <taxon>Sar</taxon>
        <taxon>Alveolata</taxon>
        <taxon>Apicomplexa</taxon>
        <taxon>Aconoidasida</taxon>
        <taxon>Piroplasmida</taxon>
        <taxon>Babesiidae</taxon>
        <taxon>Babesia</taxon>
    </lineage>
</organism>
<keyword evidence="1" id="KW-0547">Nucleotide-binding</keyword>
<reference evidence="4" key="1">
    <citation type="submission" date="2019-12" db="EMBL/GenBank/DDBJ databases">
        <title>Genome sequence of Babesia ovis.</title>
        <authorList>
            <person name="Yamagishi J."/>
            <person name="Sevinc F."/>
            <person name="Xuan X."/>
        </authorList>
    </citation>
    <scope>NUCLEOTIDE SEQUENCE</scope>
    <source>
        <strain evidence="4">Selcuk</strain>
    </source>
</reference>
<dbReference type="CDD" id="cd19499">
    <property type="entry name" value="RecA-like_ClpB_Hsp104-like"/>
    <property type="match status" value="1"/>
</dbReference>
<feature type="domain" description="AAA+ ATPase" evidence="3">
    <location>
        <begin position="274"/>
        <end position="441"/>
    </location>
</feature>
<proteinExistence type="predicted"/>
<dbReference type="InterPro" id="IPR001270">
    <property type="entry name" value="ClpA/B"/>
</dbReference>
<dbReference type="PANTHER" id="PTHR11638">
    <property type="entry name" value="ATP-DEPENDENT CLP PROTEASE"/>
    <property type="match status" value="1"/>
</dbReference>
<keyword evidence="4" id="KW-0934">Plastid</keyword>
<dbReference type="PRINTS" id="PR00300">
    <property type="entry name" value="CLPPROTEASEA"/>
</dbReference>
<keyword evidence="5" id="KW-1185">Reference proteome</keyword>
<evidence type="ECO:0000313" key="5">
    <source>
        <dbReference type="Proteomes" id="UP001057455"/>
    </source>
</evidence>
<dbReference type="PANTHER" id="PTHR11638:SF18">
    <property type="entry name" value="HEAT SHOCK PROTEIN 104"/>
    <property type="match status" value="1"/>
</dbReference>
<evidence type="ECO:0000313" key="4">
    <source>
        <dbReference type="EMBL" id="GFE55942.1"/>
    </source>
</evidence>
<name>A0A9W5TCV2_BABOV</name>
<dbReference type="SUPFAM" id="SSF52540">
    <property type="entry name" value="P-loop containing nucleoside triphosphate hydrolases"/>
    <property type="match status" value="1"/>
</dbReference>
<keyword evidence="2" id="KW-0067">ATP-binding</keyword>
<comment type="caution">
    <text evidence="4">The sequence shown here is derived from an EMBL/GenBank/DDBJ whole genome shotgun (WGS) entry which is preliminary data.</text>
</comment>
<dbReference type="GO" id="GO:0005524">
    <property type="term" value="F:ATP binding"/>
    <property type="evidence" value="ECO:0007669"/>
    <property type="project" value="UniProtKB-KW"/>
</dbReference>
<keyword evidence="4" id="KW-0933">Apicoplast</keyword>
<dbReference type="EMBL" id="BLIY01000027">
    <property type="protein sequence ID" value="GFE55942.1"/>
    <property type="molecule type" value="Genomic_DNA"/>
</dbReference>